<reference evidence="3 4" key="1">
    <citation type="journal article" date="2021" name="Genome Biol.">
        <title>AFLAP: assembly-free linkage analysis pipeline using k-mers from genome sequencing data.</title>
        <authorList>
            <person name="Fletcher K."/>
            <person name="Zhang L."/>
            <person name="Gil J."/>
            <person name="Han R."/>
            <person name="Cavanaugh K."/>
            <person name="Michelmore R."/>
        </authorList>
    </citation>
    <scope>NUCLEOTIDE SEQUENCE [LARGE SCALE GENOMIC DNA]</scope>
    <source>
        <strain evidence="3 4">SF5</strain>
    </source>
</reference>
<dbReference type="CDD" id="cd14686">
    <property type="entry name" value="bZIP"/>
    <property type="match status" value="1"/>
</dbReference>
<evidence type="ECO:0000313" key="4">
    <source>
        <dbReference type="Proteomes" id="UP000294530"/>
    </source>
</evidence>
<gene>
    <name evidence="3" type="ORF">CCR75_000029</name>
</gene>
<feature type="coiled-coil region" evidence="1">
    <location>
        <begin position="196"/>
        <end position="257"/>
    </location>
</feature>
<feature type="region of interest" description="Disordered" evidence="2">
    <location>
        <begin position="1"/>
        <end position="62"/>
    </location>
</feature>
<name>A0A976ILQ7_BRELC</name>
<sequence>MESLYALGNPTTGFPDNSRARSTVTSYASPPPPTYACNNLPDYSSSDATLSPASEGVPPTPSTANTYHDWAILSDLLSDDALAVDSPPSVIHCSPHSAPLMPQLLQDVQFHPNAFTPTSPVTGSLPPRNCTGMNASGAMKATHSAGLSCCPKKIAKGREGGRKVPTVGLRKELLSLEEQKKQRRRSQIASSVQRHREKKKSLIRLLQTEMARLMQQVAQLRADRRENGQLVAYEEEAMRQRRKRKQTELTNEQLKQALFQQMAFVGGMRALMGSHHLSSSKTLEFHDWVHSYTKFAFRDALARRKEYVSHFSKSKTELSMNIVLKNTEIETQKLLATGQLYMGKVSMLHDGTRQGQELTDGLTDVIMRNLLDKTQADVNGDGRVIKEFTSVFLFPETAQCSLEKLLDLVFASMRTVGVYYPNSVYQSRAVDEVTKVEADGVTQSCIYYSNLLASMEPVFEIVEDDHEIKVEARVITQEQRGPHGGTILWDYVDDDTLHPLPLDATTRKTIRRNVCGGMVIRREPGTNMFSVRHTSMKSYSPLPPAHDRSGGSDAEEVRRAVTRRIGLQASECDRMKDQCTRHVYETITHRLTSLHVA</sequence>
<accession>A0A976ILQ7</accession>
<feature type="compositionally biased region" description="Polar residues" evidence="2">
    <location>
        <begin position="9"/>
        <end position="28"/>
    </location>
</feature>
<dbReference type="RefSeq" id="XP_067823613.1">
    <property type="nucleotide sequence ID" value="XM_067958137.1"/>
</dbReference>
<evidence type="ECO:0008006" key="5">
    <source>
        <dbReference type="Google" id="ProtNLM"/>
    </source>
</evidence>
<keyword evidence="1" id="KW-0175">Coiled coil</keyword>
<feature type="compositionally biased region" description="Polar residues" evidence="2">
    <location>
        <begin position="41"/>
        <end position="52"/>
    </location>
</feature>
<comment type="caution">
    <text evidence="3">The sequence shown here is derived from an EMBL/GenBank/DDBJ whole genome shotgun (WGS) entry which is preliminary data.</text>
</comment>
<protein>
    <recommendedName>
        <fullName evidence="5">BZIP domain-containing protein</fullName>
    </recommendedName>
</protein>
<evidence type="ECO:0000313" key="3">
    <source>
        <dbReference type="EMBL" id="TDH74115.1"/>
    </source>
</evidence>
<proteinExistence type="predicted"/>
<dbReference type="Proteomes" id="UP000294530">
    <property type="component" value="Unassembled WGS sequence"/>
</dbReference>
<dbReference type="AlphaFoldDB" id="A0A976ILQ7"/>
<dbReference type="OrthoDB" id="164305at2759"/>
<evidence type="ECO:0000256" key="1">
    <source>
        <dbReference type="SAM" id="Coils"/>
    </source>
</evidence>
<evidence type="ECO:0000256" key="2">
    <source>
        <dbReference type="SAM" id="MobiDB-lite"/>
    </source>
</evidence>
<keyword evidence="4" id="KW-1185">Reference proteome</keyword>
<dbReference type="GeneID" id="94343808"/>
<dbReference type="KEGG" id="blac:94343808"/>
<dbReference type="EMBL" id="SHOA02000005">
    <property type="protein sequence ID" value="TDH74115.1"/>
    <property type="molecule type" value="Genomic_DNA"/>
</dbReference>
<organism evidence="3 4">
    <name type="scientific">Bremia lactucae</name>
    <name type="common">Lettuce downy mildew</name>
    <dbReference type="NCBI Taxonomy" id="4779"/>
    <lineage>
        <taxon>Eukaryota</taxon>
        <taxon>Sar</taxon>
        <taxon>Stramenopiles</taxon>
        <taxon>Oomycota</taxon>
        <taxon>Peronosporomycetes</taxon>
        <taxon>Peronosporales</taxon>
        <taxon>Peronosporaceae</taxon>
        <taxon>Bremia</taxon>
    </lineage>
</organism>